<organism evidence="5 6">
    <name type="scientific">Mediterraneibacter gnavus</name>
    <name type="common">Ruminococcus gnavus</name>
    <dbReference type="NCBI Taxonomy" id="33038"/>
    <lineage>
        <taxon>Bacteria</taxon>
        <taxon>Bacillati</taxon>
        <taxon>Bacillota</taxon>
        <taxon>Clostridia</taxon>
        <taxon>Lachnospirales</taxon>
        <taxon>Lachnospiraceae</taxon>
        <taxon>Mediterraneibacter</taxon>
    </lineage>
</organism>
<dbReference type="GO" id="GO:0043565">
    <property type="term" value="F:sequence-specific DNA binding"/>
    <property type="evidence" value="ECO:0007669"/>
    <property type="project" value="InterPro"/>
</dbReference>
<gene>
    <name evidence="5" type="ORF">CDL18_02380</name>
</gene>
<dbReference type="RefSeq" id="WP_101879111.1">
    <property type="nucleotide sequence ID" value="NZ_NIHN01000002.1"/>
</dbReference>
<dbReference type="PANTHER" id="PTHR43280:SF28">
    <property type="entry name" value="HTH-TYPE TRANSCRIPTIONAL ACTIVATOR RHAS"/>
    <property type="match status" value="1"/>
</dbReference>
<dbReference type="SUPFAM" id="SSF46689">
    <property type="entry name" value="Homeodomain-like"/>
    <property type="match status" value="2"/>
</dbReference>
<dbReference type="PANTHER" id="PTHR43280">
    <property type="entry name" value="ARAC-FAMILY TRANSCRIPTIONAL REGULATOR"/>
    <property type="match status" value="1"/>
</dbReference>
<dbReference type="Pfam" id="PF12833">
    <property type="entry name" value="HTH_18"/>
    <property type="match status" value="1"/>
</dbReference>
<evidence type="ECO:0000256" key="1">
    <source>
        <dbReference type="ARBA" id="ARBA00023015"/>
    </source>
</evidence>
<evidence type="ECO:0000259" key="4">
    <source>
        <dbReference type="PROSITE" id="PS01124"/>
    </source>
</evidence>
<keyword evidence="1" id="KW-0805">Transcription regulation</keyword>
<evidence type="ECO:0000256" key="2">
    <source>
        <dbReference type="ARBA" id="ARBA00023125"/>
    </source>
</evidence>
<dbReference type="SMART" id="SM00342">
    <property type="entry name" value="HTH_ARAC"/>
    <property type="match status" value="1"/>
</dbReference>
<protein>
    <submittedName>
        <fullName evidence="5">AraC family transcriptional regulator</fullName>
    </submittedName>
</protein>
<dbReference type="PROSITE" id="PS00041">
    <property type="entry name" value="HTH_ARAC_FAMILY_1"/>
    <property type="match status" value="1"/>
</dbReference>
<dbReference type="AlphaFoldDB" id="A0A2N5NLP5"/>
<evidence type="ECO:0000313" key="5">
    <source>
        <dbReference type="EMBL" id="PLT57825.1"/>
    </source>
</evidence>
<dbReference type="Gene3D" id="1.10.10.60">
    <property type="entry name" value="Homeodomain-like"/>
    <property type="match status" value="2"/>
</dbReference>
<accession>A0A2N5NLP5</accession>
<dbReference type="InterPro" id="IPR009057">
    <property type="entry name" value="Homeodomain-like_sf"/>
</dbReference>
<reference evidence="5 6" key="1">
    <citation type="journal article" date="2017" name="Genome Med.">
        <title>A novel Ruminococcus gnavus clade enriched in inflammatory bowel disease patients.</title>
        <authorList>
            <person name="Hall A.B."/>
            <person name="Yassour M."/>
            <person name="Sauk J."/>
            <person name="Garner A."/>
            <person name="Jiang X."/>
            <person name="Arthur T."/>
            <person name="Lagoudas G.K."/>
            <person name="Vatanen T."/>
            <person name="Fornelos N."/>
            <person name="Wilson R."/>
            <person name="Bertha M."/>
            <person name="Cohen M."/>
            <person name="Garber J."/>
            <person name="Khalili H."/>
            <person name="Gevers D."/>
            <person name="Ananthakrishnan A.N."/>
            <person name="Kugathasan S."/>
            <person name="Lander E.S."/>
            <person name="Blainey P."/>
            <person name="Vlamakis H."/>
            <person name="Xavier R.J."/>
            <person name="Huttenhower C."/>
        </authorList>
    </citation>
    <scope>NUCLEOTIDE SEQUENCE [LARGE SCALE GENOMIC DNA]</scope>
    <source>
        <strain evidence="5 6">RJX1118</strain>
    </source>
</reference>
<keyword evidence="2" id="KW-0238">DNA-binding</keyword>
<keyword evidence="3" id="KW-0804">Transcription</keyword>
<dbReference type="Proteomes" id="UP000234849">
    <property type="component" value="Unassembled WGS sequence"/>
</dbReference>
<dbReference type="EMBL" id="NIHM01000002">
    <property type="protein sequence ID" value="PLT57825.1"/>
    <property type="molecule type" value="Genomic_DNA"/>
</dbReference>
<evidence type="ECO:0000256" key="3">
    <source>
        <dbReference type="ARBA" id="ARBA00023163"/>
    </source>
</evidence>
<comment type="caution">
    <text evidence="5">The sequence shown here is derived from an EMBL/GenBank/DDBJ whole genome shotgun (WGS) entry which is preliminary data.</text>
</comment>
<feature type="domain" description="HTH araC/xylS-type" evidence="4">
    <location>
        <begin position="301"/>
        <end position="399"/>
    </location>
</feature>
<proteinExistence type="predicted"/>
<sequence>MEKRERMQFFLELLNCNYELCYWKYDAEYHLMETTWKNDLFSGEFFAYVGMEKILRERQEQGKLYPVVLEAGNNLLWIAGFEHKEEQIEQVYYIGPIYSGRDSMLILRKKLDSYNLSVALRSRLFRVFEEIPIVPGNILTQYAVMFEYAMNENRIEAREIEILNILPEMEQEIQLGGSEKHSGIWEAEQNLCRMLEEGSPQYKEMLKVSSMMSAGMKVDYGDTLRLHKNNTLVLLTICSRASMRGGLSPEIAYNLNDYYAQKIEECKSMTDTTKVCQKLLEDYVGRVRESRENPNVSDCIRNSCEYIKGHLSEVISVKKLAEQFGYTEYYFSRKFKKETGVSVNEYVLHEKIERAKTMLTGSTASIQSISDSLAFGNRSYFYSCFQKEVGISPSEYRRKKGEK</sequence>
<evidence type="ECO:0000313" key="6">
    <source>
        <dbReference type="Proteomes" id="UP000234849"/>
    </source>
</evidence>
<dbReference type="PROSITE" id="PS01124">
    <property type="entry name" value="HTH_ARAC_FAMILY_2"/>
    <property type="match status" value="1"/>
</dbReference>
<dbReference type="InterPro" id="IPR018062">
    <property type="entry name" value="HTH_AraC-typ_CS"/>
</dbReference>
<dbReference type="GO" id="GO:0003700">
    <property type="term" value="F:DNA-binding transcription factor activity"/>
    <property type="evidence" value="ECO:0007669"/>
    <property type="project" value="InterPro"/>
</dbReference>
<dbReference type="InterPro" id="IPR018060">
    <property type="entry name" value="HTH_AraC"/>
</dbReference>
<name>A0A2N5NLP5_MEDGN</name>